<accession>A0AAW1UQ50</accession>
<keyword evidence="3" id="KW-1185">Reference proteome</keyword>
<feature type="chain" id="PRO_5043587303" evidence="1">
    <location>
        <begin position="16"/>
        <end position="170"/>
    </location>
</feature>
<dbReference type="Proteomes" id="UP001431783">
    <property type="component" value="Unassembled WGS sequence"/>
</dbReference>
<keyword evidence="1" id="KW-0732">Signal</keyword>
<dbReference type="EMBL" id="JARQZJ010000072">
    <property type="protein sequence ID" value="KAK9882110.1"/>
    <property type="molecule type" value="Genomic_DNA"/>
</dbReference>
<protein>
    <submittedName>
        <fullName evidence="2">Uncharacterized protein</fullName>
    </submittedName>
</protein>
<name>A0AAW1UQ50_9CUCU</name>
<feature type="signal peptide" evidence="1">
    <location>
        <begin position="1"/>
        <end position="15"/>
    </location>
</feature>
<proteinExistence type="predicted"/>
<gene>
    <name evidence="2" type="ORF">WA026_018952</name>
</gene>
<evidence type="ECO:0000256" key="1">
    <source>
        <dbReference type="SAM" id="SignalP"/>
    </source>
</evidence>
<evidence type="ECO:0000313" key="2">
    <source>
        <dbReference type="EMBL" id="KAK9882110.1"/>
    </source>
</evidence>
<evidence type="ECO:0000313" key="3">
    <source>
        <dbReference type="Proteomes" id="UP001431783"/>
    </source>
</evidence>
<reference evidence="2 3" key="1">
    <citation type="submission" date="2023-03" db="EMBL/GenBank/DDBJ databases">
        <title>Genome insight into feeding habits of ladybird beetles.</title>
        <authorList>
            <person name="Li H.-S."/>
            <person name="Huang Y.-H."/>
            <person name="Pang H."/>
        </authorList>
    </citation>
    <scope>NUCLEOTIDE SEQUENCE [LARGE SCALE GENOMIC DNA]</scope>
    <source>
        <strain evidence="2">SYSU_2023b</strain>
        <tissue evidence="2">Whole body</tissue>
    </source>
</reference>
<sequence length="170" mass="19248">MIVLLCSILFAVLNAAENLPDVDKLDDLESSTPVINNVGENSNEQMENGDSEEIEEDLAHLDPVIETVPTSHSKPVINPFFIIHNKKKIPLYLLYKFQKHVLRPLQEKWQEFHSFLMYPYNQNIGGLCLLTTPQNYGNLKGKRSFLLYGALNSIIGLTPPPPLCPFHYGN</sequence>
<organism evidence="2 3">
    <name type="scientific">Henosepilachna vigintioctopunctata</name>
    <dbReference type="NCBI Taxonomy" id="420089"/>
    <lineage>
        <taxon>Eukaryota</taxon>
        <taxon>Metazoa</taxon>
        <taxon>Ecdysozoa</taxon>
        <taxon>Arthropoda</taxon>
        <taxon>Hexapoda</taxon>
        <taxon>Insecta</taxon>
        <taxon>Pterygota</taxon>
        <taxon>Neoptera</taxon>
        <taxon>Endopterygota</taxon>
        <taxon>Coleoptera</taxon>
        <taxon>Polyphaga</taxon>
        <taxon>Cucujiformia</taxon>
        <taxon>Coccinelloidea</taxon>
        <taxon>Coccinellidae</taxon>
        <taxon>Epilachninae</taxon>
        <taxon>Epilachnini</taxon>
        <taxon>Henosepilachna</taxon>
    </lineage>
</organism>
<dbReference type="AlphaFoldDB" id="A0AAW1UQ50"/>
<comment type="caution">
    <text evidence="2">The sequence shown here is derived from an EMBL/GenBank/DDBJ whole genome shotgun (WGS) entry which is preliminary data.</text>
</comment>